<dbReference type="EMBL" id="AFYH01002858">
    <property type="status" value="NOT_ANNOTATED_CDS"/>
    <property type="molecule type" value="Genomic_DNA"/>
</dbReference>
<dbReference type="PANTHER" id="PTHR19932:SF10">
    <property type="entry name" value="WD REPEAT AND HMG-BOX DNA-BINDING PROTEIN 1"/>
    <property type="match status" value="1"/>
</dbReference>
<evidence type="ECO:0000256" key="3">
    <source>
        <dbReference type="ARBA" id="ARBA00022737"/>
    </source>
</evidence>
<dbReference type="SUPFAM" id="SSF50978">
    <property type="entry name" value="WD40 repeat-like"/>
    <property type="match status" value="1"/>
</dbReference>
<dbReference type="GeneTree" id="ENSGT00390000002030"/>
<dbReference type="CDD" id="cd21993">
    <property type="entry name" value="HMG-box_WDHD1"/>
    <property type="match status" value="1"/>
</dbReference>
<dbReference type="Pfam" id="PF12341">
    <property type="entry name" value="Mcl1_mid"/>
    <property type="match status" value="1"/>
</dbReference>
<evidence type="ECO:0000256" key="1">
    <source>
        <dbReference type="ARBA" id="ARBA00004642"/>
    </source>
</evidence>
<feature type="compositionally biased region" description="Basic and acidic residues" evidence="11">
    <location>
        <begin position="1092"/>
        <end position="1106"/>
    </location>
</feature>
<dbReference type="SUPFAM" id="SSF47095">
    <property type="entry name" value="HMG-box"/>
    <property type="match status" value="1"/>
</dbReference>
<dbReference type="GO" id="GO:0043596">
    <property type="term" value="C:nuclear replication fork"/>
    <property type="evidence" value="ECO:0007669"/>
    <property type="project" value="TreeGrafter"/>
</dbReference>
<evidence type="ECO:0000256" key="9">
    <source>
        <dbReference type="PROSITE-ProRule" id="PRU00221"/>
    </source>
</evidence>
<proteinExistence type="predicted"/>
<dbReference type="EMBL" id="AFYH01002853">
    <property type="status" value="NOT_ANNOTATED_CDS"/>
    <property type="molecule type" value="Genomic_DNA"/>
</dbReference>
<dbReference type="STRING" id="7897.ENSLACP00000021684"/>
<dbReference type="EMBL" id="AFYH01002854">
    <property type="status" value="NOT_ANNOTATED_CDS"/>
    <property type="molecule type" value="Genomic_DNA"/>
</dbReference>
<evidence type="ECO:0000256" key="10">
    <source>
        <dbReference type="PROSITE-ProRule" id="PRU00267"/>
    </source>
</evidence>
<keyword evidence="4 10" id="KW-0238">DNA-binding</keyword>
<evidence type="ECO:0000256" key="4">
    <source>
        <dbReference type="ARBA" id="ARBA00023125"/>
    </source>
</evidence>
<feature type="region of interest" description="Disordered" evidence="11">
    <location>
        <begin position="342"/>
        <end position="373"/>
    </location>
</feature>
<dbReference type="InterPro" id="IPR001680">
    <property type="entry name" value="WD40_rpt"/>
</dbReference>
<dbReference type="Pfam" id="PF24815">
    <property type="entry name" value="HMG_WDHD1"/>
    <property type="match status" value="1"/>
</dbReference>
<evidence type="ECO:0000256" key="7">
    <source>
        <dbReference type="ARBA" id="ARBA00069769"/>
    </source>
</evidence>
<dbReference type="InterPro" id="IPR022100">
    <property type="entry name" value="WDHD1/CFT4_beta-prop_2nd"/>
</dbReference>
<dbReference type="OMA" id="RYAHTNG"/>
<feature type="region of interest" description="Disordered" evidence="11">
    <location>
        <begin position="387"/>
        <end position="436"/>
    </location>
</feature>
<name>H3BIG3_LATCH</name>
<dbReference type="InterPro" id="IPR055339">
    <property type="entry name" value="HMG-box_WDHD1"/>
</dbReference>
<evidence type="ECO:0000313" key="13">
    <source>
        <dbReference type="Ensembl" id="ENSLACP00000021684.1"/>
    </source>
</evidence>
<accession>H3BIG3</accession>
<dbReference type="GO" id="GO:0000278">
    <property type="term" value="P:mitotic cell cycle"/>
    <property type="evidence" value="ECO:0007669"/>
    <property type="project" value="TreeGrafter"/>
</dbReference>
<reference evidence="13" key="3">
    <citation type="submission" date="2025-09" db="UniProtKB">
        <authorList>
            <consortium name="Ensembl"/>
        </authorList>
    </citation>
    <scope>IDENTIFICATION</scope>
</reference>
<dbReference type="PANTHER" id="PTHR19932">
    <property type="entry name" value="WD REPEAT AND HMG-BOX DNA BINDING PROTEIN"/>
    <property type="match status" value="1"/>
</dbReference>
<evidence type="ECO:0000256" key="8">
    <source>
        <dbReference type="ARBA" id="ARBA00080131"/>
    </source>
</evidence>
<dbReference type="EMBL" id="AFYH01002857">
    <property type="status" value="NOT_ANNOTATED_CDS"/>
    <property type="molecule type" value="Genomic_DNA"/>
</dbReference>
<dbReference type="InParanoid" id="H3BIG3"/>
<dbReference type="SMART" id="SM00320">
    <property type="entry name" value="WD40"/>
    <property type="match status" value="6"/>
</dbReference>
<dbReference type="Proteomes" id="UP000008672">
    <property type="component" value="Unassembled WGS sequence"/>
</dbReference>
<dbReference type="GO" id="GO:0005654">
    <property type="term" value="C:nucleoplasm"/>
    <property type="evidence" value="ECO:0007669"/>
    <property type="project" value="UniProtKB-SubCell"/>
</dbReference>
<keyword evidence="14" id="KW-1185">Reference proteome</keyword>
<comment type="subcellular location">
    <subcellularLocation>
        <location evidence="1">Nucleus</location>
        <location evidence="1">Nucleoplasm</location>
    </subcellularLocation>
</comment>
<dbReference type="InterPro" id="IPR036910">
    <property type="entry name" value="HMG_box_dom_sf"/>
</dbReference>
<protein>
    <recommendedName>
        <fullName evidence="7">WD repeat and HMG-box DNA-binding protein 1</fullName>
    </recommendedName>
    <alternativeName>
        <fullName evidence="8">Acidic nucleoplasmic DNA-binding protein 1</fullName>
    </alternativeName>
</protein>
<dbReference type="HOGENOM" id="CLU_004219_0_0_1"/>
<feature type="domain" description="HMG box" evidence="12">
    <location>
        <begin position="1018"/>
        <end position="1072"/>
    </location>
</feature>
<gene>
    <name evidence="13" type="primary">WDHD1</name>
</gene>
<dbReference type="Pfam" id="PF20946">
    <property type="entry name" value="Ctf4_C"/>
    <property type="match status" value="1"/>
</dbReference>
<dbReference type="PROSITE" id="PS50118">
    <property type="entry name" value="HMG_BOX_2"/>
    <property type="match status" value="1"/>
</dbReference>
<dbReference type="InterPro" id="IPR057646">
    <property type="entry name" value="WD40_WDHD1_1st"/>
</dbReference>
<dbReference type="PROSITE" id="PS50082">
    <property type="entry name" value="WD_REPEATS_2"/>
    <property type="match status" value="1"/>
</dbReference>
<dbReference type="EMBL" id="AFYH01002851">
    <property type="status" value="NOT_ANNOTATED_CDS"/>
    <property type="molecule type" value="Genomic_DNA"/>
</dbReference>
<dbReference type="PROSITE" id="PS50294">
    <property type="entry name" value="WD_REPEATS_REGION"/>
    <property type="match status" value="1"/>
</dbReference>
<dbReference type="eggNOG" id="KOG1274">
    <property type="taxonomic scope" value="Eukaryota"/>
</dbReference>
<evidence type="ECO:0000313" key="14">
    <source>
        <dbReference type="Proteomes" id="UP000008672"/>
    </source>
</evidence>
<dbReference type="Ensembl" id="ENSLACT00000021825.1">
    <property type="protein sequence ID" value="ENSLACP00000021684.1"/>
    <property type="gene ID" value="ENSLACG00000019053.1"/>
</dbReference>
<dbReference type="InterPro" id="IPR048591">
    <property type="entry name" value="WDHD1/CFT4_hel"/>
</dbReference>
<dbReference type="FunCoup" id="H3BIG3">
    <property type="interactions" value="2539"/>
</dbReference>
<feature type="compositionally biased region" description="Acidic residues" evidence="11">
    <location>
        <begin position="397"/>
        <end position="406"/>
    </location>
</feature>
<evidence type="ECO:0000256" key="6">
    <source>
        <dbReference type="ARBA" id="ARBA00056293"/>
    </source>
</evidence>
<evidence type="ECO:0000256" key="2">
    <source>
        <dbReference type="ARBA" id="ARBA00022574"/>
    </source>
</evidence>
<feature type="region of interest" description="Disordered" evidence="11">
    <location>
        <begin position="1088"/>
        <end position="1137"/>
    </location>
</feature>
<dbReference type="InterPro" id="IPR009071">
    <property type="entry name" value="HMG_box_dom"/>
</dbReference>
<dbReference type="Pfam" id="PF24817">
    <property type="entry name" value="WD40_WDHD1_1st"/>
    <property type="match status" value="1"/>
</dbReference>
<comment type="function">
    <text evidence="6">Core replisome component that acts as a replication initiation factor. Binds directly to the CMG complex and functions as a hub to recruit additional proteins to the replication fork.</text>
</comment>
<dbReference type="Gene3D" id="2.130.10.10">
    <property type="entry name" value="YVTN repeat-like/Quinoprotein amine dehydrogenase"/>
    <property type="match status" value="2"/>
</dbReference>
<dbReference type="AlphaFoldDB" id="H3BIG3"/>
<dbReference type="SMART" id="SM00398">
    <property type="entry name" value="HMG"/>
    <property type="match status" value="1"/>
</dbReference>
<reference evidence="13" key="2">
    <citation type="submission" date="2025-08" db="UniProtKB">
        <authorList>
            <consortium name="Ensembl"/>
        </authorList>
    </citation>
    <scope>IDENTIFICATION</scope>
</reference>
<dbReference type="GO" id="GO:0003677">
    <property type="term" value="F:DNA binding"/>
    <property type="evidence" value="ECO:0007669"/>
    <property type="project" value="UniProtKB-UniRule"/>
</dbReference>
<feature type="DNA-binding region" description="HMG box" evidence="10">
    <location>
        <begin position="1018"/>
        <end position="1072"/>
    </location>
</feature>
<dbReference type="InterPro" id="IPR015943">
    <property type="entry name" value="WD40/YVTN_repeat-like_dom_sf"/>
</dbReference>
<evidence type="ECO:0000256" key="5">
    <source>
        <dbReference type="ARBA" id="ARBA00023242"/>
    </source>
</evidence>
<keyword evidence="3" id="KW-0677">Repeat</keyword>
<dbReference type="CDD" id="cd00200">
    <property type="entry name" value="WD40"/>
    <property type="match status" value="1"/>
</dbReference>
<dbReference type="GO" id="GO:0006281">
    <property type="term" value="P:DNA repair"/>
    <property type="evidence" value="ECO:0007669"/>
    <property type="project" value="TreeGrafter"/>
</dbReference>
<dbReference type="FunFam" id="2.130.10.10:FF:001715">
    <property type="entry name" value="WD repeat and HMG-box DNA-binding protein 1"/>
    <property type="match status" value="1"/>
</dbReference>
<reference evidence="14" key="1">
    <citation type="submission" date="2011-08" db="EMBL/GenBank/DDBJ databases">
        <title>The draft genome of Latimeria chalumnae.</title>
        <authorList>
            <person name="Di Palma F."/>
            <person name="Alfoldi J."/>
            <person name="Johnson J."/>
            <person name="Berlin A."/>
            <person name="Gnerre S."/>
            <person name="Jaffe D."/>
            <person name="MacCallum I."/>
            <person name="Young S."/>
            <person name="Walker B.J."/>
            <person name="Lander E."/>
            <person name="Lindblad-Toh K."/>
        </authorList>
    </citation>
    <scope>NUCLEOTIDE SEQUENCE [LARGE SCALE GENOMIC DNA]</scope>
    <source>
        <strain evidence="14">Wild caught</strain>
    </source>
</reference>
<keyword evidence="2 9" id="KW-0853">WD repeat</keyword>
<sequence>MPAEKKPMRYGHPEGHTDVCFDDSGSYIVTSGSDGDVRIWESLEDDDPKSISVGEKVYSVALKNGKLVSAVSSNTVQIHTFPEGAPDGILTRFTTNANHVTFNDDGSRVAAGSSDFMVKVVEVNDSSQQKSFRGHEAPVLSVAFDPQDIFLSCVSCTRSALKLWKISDYVLRIVTSWPLLQKCNDVSSAKSICRLAWQPKTGKMLAVPVDKAVKLYERDSWDSVHSLTDSFITQPLNVVTWSPCGQYLAAGSIGGCIVVWNTETKECLERVKHEKGYTVCGLAWHPKGGQIAYTDSEGNLGLLEDVCDGTGKSSVPRVSIALTKDYDALFDGEDDELLSENLEEAQSPPRKAVLDDEDDDPMPTLSRPRHRSTILDDDRSLDLLVDVASPRPKGELDKEEDDDDDPGNSLQNDTAAVPQQPVYDGPVPTPQQKPFQSASTPVYLMHRFMVWNSVGIVRCYNDEQDNAIDIEFHDTAVHHAMHLTNTLNHTMADLSQEAVLLACVGTEELPSKLQCLHFSSWDTNKEWTVELPKEEDIEAVCLGQGWIAAATTALMVRIFTVGGVQKELFGLPGPVVAMAAHGEQLLIVFQRGTGFGGEQCLGTQLIELRKEKRQILSGEPLPLTRKSYLAWLGFSAEGTPCYVDSEGIVRMMNRAFGNTWTPVCNTREHCKGRSDHYWVVGIHENPQQLRCIPCKGSRFPPTLPRPAVAILPFKLPYCQTATEKGQMEEQFWRSMLFQNHLDYLAEGNYEFDESVKNRALKEQQELLMKMFALSCKLEREFRCIEISEFMMPNVINLAIKYASRSKRLMLAQRLSELALERAAELAEEEEEEDFRTKLNVGYSAPSTEWNLTRGRSHQAEDVEDNEVTEEAEDEMEAELHRSEGCNSPEKSTMNLKPVLGTAAITGSQGRANPFKVSSNRSSPSVGGQARCVNILDNMTKLTKKPTTTNNQAMNKHKSPVLKPLVPKPKSRQLLLCSFFSLKRSNDNNKKERQKKKMLGTLRSQTPQKIVEGEGTKNYKGPKTGFQLWLEENRSRILADKPDLEEADIIKDGMNRFRILPPEERMTWTEKAKGGAVAMVTCHAMVVKKRKHPEKENKDVQESRREQLDDDTTSAKKQKPSDTATNSKLSMFAFKNQK</sequence>
<dbReference type="EMBL" id="AFYH01002855">
    <property type="status" value="NOT_ANNOTATED_CDS"/>
    <property type="molecule type" value="Genomic_DNA"/>
</dbReference>
<organism evidence="13 14">
    <name type="scientific">Latimeria chalumnae</name>
    <name type="common">Coelacanth</name>
    <dbReference type="NCBI Taxonomy" id="7897"/>
    <lineage>
        <taxon>Eukaryota</taxon>
        <taxon>Metazoa</taxon>
        <taxon>Chordata</taxon>
        <taxon>Craniata</taxon>
        <taxon>Vertebrata</taxon>
        <taxon>Euteleostomi</taxon>
        <taxon>Coelacanthiformes</taxon>
        <taxon>Coelacanthidae</taxon>
        <taxon>Latimeria</taxon>
    </lineage>
</organism>
<dbReference type="EMBL" id="AFYH01002852">
    <property type="status" value="NOT_ANNOTATED_CDS"/>
    <property type="molecule type" value="Genomic_DNA"/>
</dbReference>
<feature type="repeat" description="WD" evidence="9">
    <location>
        <begin position="9"/>
        <end position="41"/>
    </location>
</feature>
<evidence type="ECO:0000256" key="11">
    <source>
        <dbReference type="SAM" id="MobiDB-lite"/>
    </source>
</evidence>
<dbReference type="InterPro" id="IPR036322">
    <property type="entry name" value="WD40_repeat_dom_sf"/>
</dbReference>
<dbReference type="Gene3D" id="1.10.30.10">
    <property type="entry name" value="High mobility group box domain"/>
    <property type="match status" value="1"/>
</dbReference>
<dbReference type="FunFam" id="1.10.30.10:FF:000028">
    <property type="entry name" value="WD repeat and HMG-box DNA-binding protein 1"/>
    <property type="match status" value="1"/>
</dbReference>
<dbReference type="GO" id="GO:0003682">
    <property type="term" value="F:chromatin binding"/>
    <property type="evidence" value="ECO:0007669"/>
    <property type="project" value="TreeGrafter"/>
</dbReference>
<dbReference type="EMBL" id="AFYH01002856">
    <property type="status" value="NOT_ANNOTATED_CDS"/>
    <property type="molecule type" value="Genomic_DNA"/>
</dbReference>
<keyword evidence="5 10" id="KW-0539">Nucleus</keyword>
<evidence type="ECO:0000259" key="12">
    <source>
        <dbReference type="PROSITE" id="PS50118"/>
    </source>
</evidence>
<dbReference type="GO" id="GO:0006261">
    <property type="term" value="P:DNA-templated DNA replication"/>
    <property type="evidence" value="ECO:0007669"/>
    <property type="project" value="InterPro"/>
</dbReference>